<reference evidence="1 2" key="1">
    <citation type="submission" date="2018-06" db="EMBL/GenBank/DDBJ databases">
        <title>Azoarcus communis strain SWub3 genome.</title>
        <authorList>
            <person name="Zorraquino Salvo V."/>
            <person name="Toubiana D."/>
            <person name="Blumwald E."/>
        </authorList>
    </citation>
    <scope>NUCLEOTIDE SEQUENCE [LARGE SCALE GENOMIC DNA]</scope>
    <source>
        <strain evidence="1 2">SWub3</strain>
    </source>
</reference>
<sequence>MEPITEDEAREVRDVLEKLYGPMARTWRINTAIYELLGQLIIQSKQCSKAMTLVPRPWDFSHPIKWAQKQVRQAIIRYLKTPEGQHYTVCMRTAALSMRSDFEMASLGF</sequence>
<dbReference type="RefSeq" id="WP_110530174.1">
    <property type="nucleotide sequence ID" value="NZ_QKOE01000036.1"/>
</dbReference>
<dbReference type="OrthoDB" id="8811070at2"/>
<name>A0A323UT06_9RHOO</name>
<accession>A0A323UT06</accession>
<dbReference type="EMBL" id="QKOE01000036">
    <property type="protein sequence ID" value="PZA14356.1"/>
    <property type="molecule type" value="Genomic_DNA"/>
</dbReference>
<comment type="caution">
    <text evidence="1">The sequence shown here is derived from an EMBL/GenBank/DDBJ whole genome shotgun (WGS) entry which is preliminary data.</text>
</comment>
<protein>
    <submittedName>
        <fullName evidence="1">Uncharacterized protein</fullName>
    </submittedName>
</protein>
<evidence type="ECO:0000313" key="2">
    <source>
        <dbReference type="Proteomes" id="UP000248259"/>
    </source>
</evidence>
<dbReference type="Proteomes" id="UP000248259">
    <property type="component" value="Unassembled WGS sequence"/>
</dbReference>
<evidence type="ECO:0000313" key="1">
    <source>
        <dbReference type="EMBL" id="PZA14356.1"/>
    </source>
</evidence>
<gene>
    <name evidence="1" type="ORF">DNK49_22255</name>
</gene>
<organism evidence="1 2">
    <name type="scientific">Parazoarcus communis SWub3 = DSM 12120</name>
    <dbReference type="NCBI Taxonomy" id="1121029"/>
    <lineage>
        <taxon>Bacteria</taxon>
        <taxon>Pseudomonadati</taxon>
        <taxon>Pseudomonadota</taxon>
        <taxon>Betaproteobacteria</taxon>
        <taxon>Rhodocyclales</taxon>
        <taxon>Zoogloeaceae</taxon>
        <taxon>Parazoarcus</taxon>
    </lineage>
</organism>
<dbReference type="AlphaFoldDB" id="A0A323UT06"/>
<keyword evidence="2" id="KW-1185">Reference proteome</keyword>
<proteinExistence type="predicted"/>